<proteinExistence type="predicted"/>
<feature type="compositionally biased region" description="Basic and acidic residues" evidence="1">
    <location>
        <begin position="68"/>
        <end position="77"/>
    </location>
</feature>
<comment type="caution">
    <text evidence="2">The sequence shown here is derived from an EMBL/GenBank/DDBJ whole genome shotgun (WGS) entry which is preliminary data.</text>
</comment>
<feature type="compositionally biased region" description="Basic residues" evidence="1">
    <location>
        <begin position="83"/>
        <end position="95"/>
    </location>
</feature>
<organism evidence="2 3">
    <name type="scientific">Platanthera guangdongensis</name>
    <dbReference type="NCBI Taxonomy" id="2320717"/>
    <lineage>
        <taxon>Eukaryota</taxon>
        <taxon>Viridiplantae</taxon>
        <taxon>Streptophyta</taxon>
        <taxon>Embryophyta</taxon>
        <taxon>Tracheophyta</taxon>
        <taxon>Spermatophyta</taxon>
        <taxon>Magnoliopsida</taxon>
        <taxon>Liliopsida</taxon>
        <taxon>Asparagales</taxon>
        <taxon>Orchidaceae</taxon>
        <taxon>Orchidoideae</taxon>
        <taxon>Orchideae</taxon>
        <taxon>Orchidinae</taxon>
        <taxon>Platanthera</taxon>
    </lineage>
</organism>
<evidence type="ECO:0000313" key="3">
    <source>
        <dbReference type="Proteomes" id="UP001412067"/>
    </source>
</evidence>
<accession>A0ABR2M1M2</accession>
<dbReference type="EMBL" id="JBBWWR010000013">
    <property type="protein sequence ID" value="KAK8956376.1"/>
    <property type="molecule type" value="Genomic_DNA"/>
</dbReference>
<keyword evidence="3" id="KW-1185">Reference proteome</keyword>
<name>A0ABR2M1M2_9ASPA</name>
<feature type="region of interest" description="Disordered" evidence="1">
    <location>
        <begin position="1"/>
        <end position="108"/>
    </location>
</feature>
<reference evidence="2 3" key="1">
    <citation type="journal article" date="2022" name="Nat. Plants">
        <title>Genomes of leafy and leafless Platanthera orchids illuminate the evolution of mycoheterotrophy.</title>
        <authorList>
            <person name="Li M.H."/>
            <person name="Liu K.W."/>
            <person name="Li Z."/>
            <person name="Lu H.C."/>
            <person name="Ye Q.L."/>
            <person name="Zhang D."/>
            <person name="Wang J.Y."/>
            <person name="Li Y.F."/>
            <person name="Zhong Z.M."/>
            <person name="Liu X."/>
            <person name="Yu X."/>
            <person name="Liu D.K."/>
            <person name="Tu X.D."/>
            <person name="Liu B."/>
            <person name="Hao Y."/>
            <person name="Liao X.Y."/>
            <person name="Jiang Y.T."/>
            <person name="Sun W.H."/>
            <person name="Chen J."/>
            <person name="Chen Y.Q."/>
            <person name="Ai Y."/>
            <person name="Zhai J.W."/>
            <person name="Wu S.S."/>
            <person name="Zhou Z."/>
            <person name="Hsiao Y.Y."/>
            <person name="Wu W.L."/>
            <person name="Chen Y.Y."/>
            <person name="Lin Y.F."/>
            <person name="Hsu J.L."/>
            <person name="Li C.Y."/>
            <person name="Wang Z.W."/>
            <person name="Zhao X."/>
            <person name="Zhong W.Y."/>
            <person name="Ma X.K."/>
            <person name="Ma L."/>
            <person name="Huang J."/>
            <person name="Chen G.Z."/>
            <person name="Huang M.Z."/>
            <person name="Huang L."/>
            <person name="Peng D.H."/>
            <person name="Luo Y.B."/>
            <person name="Zou S.Q."/>
            <person name="Chen S.P."/>
            <person name="Lan S."/>
            <person name="Tsai W.C."/>
            <person name="Van de Peer Y."/>
            <person name="Liu Z.J."/>
        </authorList>
    </citation>
    <scope>NUCLEOTIDE SEQUENCE [LARGE SCALE GENOMIC DNA]</scope>
    <source>
        <strain evidence="2">Lor288</strain>
    </source>
</reference>
<evidence type="ECO:0000313" key="2">
    <source>
        <dbReference type="EMBL" id="KAK8956376.1"/>
    </source>
</evidence>
<dbReference type="Proteomes" id="UP001412067">
    <property type="component" value="Unassembled WGS sequence"/>
</dbReference>
<feature type="compositionally biased region" description="Polar residues" evidence="1">
    <location>
        <begin position="96"/>
        <end position="106"/>
    </location>
</feature>
<gene>
    <name evidence="2" type="ORF">KSP40_PGU000091</name>
</gene>
<sequence>MSSSLPPVLALAAPVSGRRVNVSSKTKLASASSQSMDEQGNEGRDSASNSCHTGIRSHNPLFSKKRKTSVDQMEREAVVSPVKLKRKRKSKKSKKNTTGLRTTRTAENLHTEENSSCCNADINKESLQKFENMLKQFTYNENKKPQEIPNYVESQIGNADATFSSTKIEKIEESKNMRKLQQISTPSPSDTGYESSSRWLMAYLALFGRAAAVVKKSCWKYKFVNGVVGNWLLEMEICLDSLCLQNCSKQRTV</sequence>
<feature type="compositionally biased region" description="Polar residues" evidence="1">
    <location>
        <begin position="21"/>
        <end position="38"/>
    </location>
</feature>
<protein>
    <submittedName>
        <fullName evidence="2">Uncharacterized protein</fullName>
    </submittedName>
</protein>
<evidence type="ECO:0000256" key="1">
    <source>
        <dbReference type="SAM" id="MobiDB-lite"/>
    </source>
</evidence>